<reference evidence="1 2" key="1">
    <citation type="submission" date="2016-10" db="EMBL/GenBank/DDBJ databases">
        <authorList>
            <person name="de Groot N.N."/>
        </authorList>
    </citation>
    <scope>NUCLEOTIDE SEQUENCE [LARGE SCALE GENOMIC DNA]</scope>
    <source>
        <strain evidence="1 2">DSM 16981</strain>
    </source>
</reference>
<name>A0A1G9T2F6_9FIRM</name>
<evidence type="ECO:0000313" key="2">
    <source>
        <dbReference type="Proteomes" id="UP000199309"/>
    </source>
</evidence>
<dbReference type="EMBL" id="FNHQ01000006">
    <property type="protein sequence ID" value="SDM41889.1"/>
    <property type="molecule type" value="Genomic_DNA"/>
</dbReference>
<sequence length="216" mass="24039">MILLDVLYIGLPFSRWDYHRMVLPRHSDMIVTTAFKKAGCSIFPVNAFERGKDICGENRWNDDFVQTSGTVPRDFFLATKVFWEDYLLLYISSSAFAASPEYVRFVNRAVEEAICNGVVVAADIRGDAAEAPWADKVNIVWDTAPFSPALSGDRLISIGVGLKNITVSTRRGMGQFEGSVDGEQFMPVYLKALVEGKSMADSVEAYTKNYVDIVIP</sequence>
<organism evidence="1 2">
    <name type="scientific">Megasphaera paucivorans</name>
    <dbReference type="NCBI Taxonomy" id="349095"/>
    <lineage>
        <taxon>Bacteria</taxon>
        <taxon>Bacillati</taxon>
        <taxon>Bacillota</taxon>
        <taxon>Negativicutes</taxon>
        <taxon>Veillonellales</taxon>
        <taxon>Veillonellaceae</taxon>
        <taxon>Megasphaera</taxon>
    </lineage>
</organism>
<dbReference type="Proteomes" id="UP000199309">
    <property type="component" value="Unassembled WGS sequence"/>
</dbReference>
<protein>
    <submittedName>
        <fullName evidence="1">Uncharacterized protein</fullName>
    </submittedName>
</protein>
<dbReference type="AlphaFoldDB" id="A0A1G9T2F6"/>
<accession>A0A1G9T2F6</accession>
<keyword evidence="2" id="KW-1185">Reference proteome</keyword>
<gene>
    <name evidence="1" type="ORF">SAMN05660299_00851</name>
</gene>
<evidence type="ECO:0000313" key="1">
    <source>
        <dbReference type="EMBL" id="SDM41889.1"/>
    </source>
</evidence>
<dbReference type="STRING" id="349095.SAMN05660299_00851"/>
<proteinExistence type="predicted"/>